<dbReference type="PANTHER" id="PTHR33782">
    <property type="entry name" value="OS01G0121600 PROTEIN"/>
    <property type="match status" value="1"/>
</dbReference>
<keyword evidence="1" id="KW-0812">Transmembrane</keyword>
<evidence type="ECO:0000256" key="1">
    <source>
        <dbReference type="SAM" id="Phobius"/>
    </source>
</evidence>
<protein>
    <submittedName>
        <fullName evidence="2">Uncharacterized protein</fullName>
    </submittedName>
</protein>
<reference evidence="2 3" key="1">
    <citation type="journal article" date="2021" name="Commun. Biol.">
        <title>The genome of Shorea leprosula (Dipterocarpaceae) highlights the ecological relevance of drought in aseasonal tropical rainforests.</title>
        <authorList>
            <person name="Ng K.K.S."/>
            <person name="Kobayashi M.J."/>
            <person name="Fawcett J.A."/>
            <person name="Hatakeyama M."/>
            <person name="Paape T."/>
            <person name="Ng C.H."/>
            <person name="Ang C.C."/>
            <person name="Tnah L.H."/>
            <person name="Lee C.T."/>
            <person name="Nishiyama T."/>
            <person name="Sese J."/>
            <person name="O'Brien M.J."/>
            <person name="Copetti D."/>
            <person name="Mohd Noor M.I."/>
            <person name="Ong R.C."/>
            <person name="Putra M."/>
            <person name="Sireger I.Z."/>
            <person name="Indrioko S."/>
            <person name="Kosugi Y."/>
            <person name="Izuno A."/>
            <person name="Isagi Y."/>
            <person name="Lee S.L."/>
            <person name="Shimizu K.K."/>
        </authorList>
    </citation>
    <scope>NUCLEOTIDE SEQUENCE [LARGE SCALE GENOMIC DNA]</scope>
    <source>
        <strain evidence="2">214</strain>
    </source>
</reference>
<keyword evidence="3" id="KW-1185">Reference proteome</keyword>
<evidence type="ECO:0000313" key="2">
    <source>
        <dbReference type="EMBL" id="GKV16712.1"/>
    </source>
</evidence>
<dbReference type="Proteomes" id="UP001054252">
    <property type="component" value="Unassembled WGS sequence"/>
</dbReference>
<keyword evidence="1" id="KW-0472">Membrane</keyword>
<dbReference type="AlphaFoldDB" id="A0AAV5JYP2"/>
<organism evidence="2 3">
    <name type="scientific">Rubroshorea leprosula</name>
    <dbReference type="NCBI Taxonomy" id="152421"/>
    <lineage>
        <taxon>Eukaryota</taxon>
        <taxon>Viridiplantae</taxon>
        <taxon>Streptophyta</taxon>
        <taxon>Embryophyta</taxon>
        <taxon>Tracheophyta</taxon>
        <taxon>Spermatophyta</taxon>
        <taxon>Magnoliopsida</taxon>
        <taxon>eudicotyledons</taxon>
        <taxon>Gunneridae</taxon>
        <taxon>Pentapetalae</taxon>
        <taxon>rosids</taxon>
        <taxon>malvids</taxon>
        <taxon>Malvales</taxon>
        <taxon>Dipterocarpaceae</taxon>
        <taxon>Rubroshorea</taxon>
    </lineage>
</organism>
<name>A0AAV5JYP2_9ROSI</name>
<gene>
    <name evidence="2" type="ORF">SLEP1_g27314</name>
</gene>
<comment type="caution">
    <text evidence="2">The sequence shown here is derived from an EMBL/GenBank/DDBJ whole genome shotgun (WGS) entry which is preliminary data.</text>
</comment>
<evidence type="ECO:0000313" key="3">
    <source>
        <dbReference type="Proteomes" id="UP001054252"/>
    </source>
</evidence>
<accession>A0AAV5JYP2</accession>
<keyword evidence="1" id="KW-1133">Transmembrane helix</keyword>
<dbReference type="EMBL" id="BPVZ01000046">
    <property type="protein sequence ID" value="GKV16712.1"/>
    <property type="molecule type" value="Genomic_DNA"/>
</dbReference>
<feature type="transmembrane region" description="Helical" evidence="1">
    <location>
        <begin position="133"/>
        <end position="153"/>
    </location>
</feature>
<sequence length="172" mass="19364">MLRTTLSVAPSSSSTHCLSICKPSMRSPSPNFSYVLINGVDTNASNNNNPSRRLTLFQLGIEAHGRDSSRRIVDESMIVLWKRIHEMKMIERNYELPVDWMDWEKRVYTSYNSMICEIMGVLWSQLMNTRPSVMLGMMVLIALSLPISTAVVFSQLTEMAKGILAAGIDAVF</sequence>
<dbReference type="PANTHER" id="PTHR33782:SF5">
    <property type="entry name" value="MEDIATOR OF RNA POLYMERASE II TRANSCRIPTION SUBUNIT"/>
    <property type="match status" value="1"/>
</dbReference>
<proteinExistence type="predicted"/>